<dbReference type="PRINTS" id="PR00385">
    <property type="entry name" value="P450"/>
</dbReference>
<evidence type="ECO:0000256" key="12">
    <source>
        <dbReference type="ARBA" id="ARBA00023033"/>
    </source>
</evidence>
<dbReference type="SUPFAM" id="SSF48264">
    <property type="entry name" value="Cytochrome P450"/>
    <property type="match status" value="1"/>
</dbReference>
<keyword evidence="7 14" id="KW-0479">Metal-binding</keyword>
<evidence type="ECO:0000256" key="4">
    <source>
        <dbReference type="ARBA" id="ARBA00004406"/>
    </source>
</evidence>
<dbReference type="Gene3D" id="1.10.630.10">
    <property type="entry name" value="Cytochrome P450"/>
    <property type="match status" value="1"/>
</dbReference>
<evidence type="ECO:0000313" key="15">
    <source>
        <dbReference type="EMBL" id="KAG7297369.1"/>
    </source>
</evidence>
<dbReference type="Pfam" id="PF00067">
    <property type="entry name" value="p450"/>
    <property type="match status" value="1"/>
</dbReference>
<keyword evidence="6 14" id="KW-0349">Heme</keyword>
<evidence type="ECO:0000256" key="6">
    <source>
        <dbReference type="ARBA" id="ARBA00022617"/>
    </source>
</evidence>
<comment type="function">
    <text evidence="2">May be involved in the metabolism of insect hormones and in the breakdown of synthetic insecticides.</text>
</comment>
<dbReference type="InterPro" id="IPR001128">
    <property type="entry name" value="Cyt_P450"/>
</dbReference>
<evidence type="ECO:0000256" key="5">
    <source>
        <dbReference type="ARBA" id="ARBA00010617"/>
    </source>
</evidence>
<organism evidence="15 16">
    <name type="scientific">Plutella xylostella</name>
    <name type="common">Diamondback moth</name>
    <name type="synonym">Plutella maculipennis</name>
    <dbReference type="NCBI Taxonomy" id="51655"/>
    <lineage>
        <taxon>Eukaryota</taxon>
        <taxon>Metazoa</taxon>
        <taxon>Ecdysozoa</taxon>
        <taxon>Arthropoda</taxon>
        <taxon>Hexapoda</taxon>
        <taxon>Insecta</taxon>
        <taxon>Pterygota</taxon>
        <taxon>Neoptera</taxon>
        <taxon>Endopterygota</taxon>
        <taxon>Lepidoptera</taxon>
        <taxon>Glossata</taxon>
        <taxon>Ditrysia</taxon>
        <taxon>Yponomeutoidea</taxon>
        <taxon>Plutellidae</taxon>
        <taxon>Plutella</taxon>
    </lineage>
</organism>
<evidence type="ECO:0000256" key="9">
    <source>
        <dbReference type="ARBA" id="ARBA00022848"/>
    </source>
</evidence>
<evidence type="ECO:0000313" key="16">
    <source>
        <dbReference type="Proteomes" id="UP000823941"/>
    </source>
</evidence>
<comment type="similarity">
    <text evidence="5 14">Belongs to the cytochrome P450 family.</text>
</comment>
<protein>
    <recommendedName>
        <fullName evidence="17">Cytochrome P450</fullName>
    </recommendedName>
</protein>
<keyword evidence="10 14" id="KW-0560">Oxidoreductase</keyword>
<keyword evidence="16" id="KW-1185">Reference proteome</keyword>
<feature type="non-terminal residue" evidence="15">
    <location>
        <position position="1"/>
    </location>
</feature>
<reference evidence="15 16" key="1">
    <citation type="submission" date="2021-06" db="EMBL/GenBank/DDBJ databases">
        <title>A haploid diamondback moth (Plutella xylostella L.) genome assembly resolves 31 chromosomes and identifies a diamide resistance mutation.</title>
        <authorList>
            <person name="Ward C.M."/>
            <person name="Perry K.D."/>
            <person name="Baker G."/>
            <person name="Powis K."/>
            <person name="Heckel D.G."/>
            <person name="Baxter S.W."/>
        </authorList>
    </citation>
    <scope>NUCLEOTIDE SEQUENCE [LARGE SCALE GENOMIC DNA]</scope>
    <source>
        <strain evidence="15 16">LV</strain>
        <tissue evidence="15">Single pupa</tissue>
    </source>
</reference>
<evidence type="ECO:0000256" key="10">
    <source>
        <dbReference type="ARBA" id="ARBA00023002"/>
    </source>
</evidence>
<evidence type="ECO:0000256" key="3">
    <source>
        <dbReference type="ARBA" id="ARBA00004174"/>
    </source>
</evidence>
<dbReference type="InterPro" id="IPR002401">
    <property type="entry name" value="Cyt_P450_E_grp-I"/>
</dbReference>
<dbReference type="InterPro" id="IPR017972">
    <property type="entry name" value="Cyt_P450_CS"/>
</dbReference>
<keyword evidence="8" id="KW-0256">Endoplasmic reticulum</keyword>
<evidence type="ECO:0000256" key="1">
    <source>
        <dbReference type="ARBA" id="ARBA00001971"/>
    </source>
</evidence>
<dbReference type="PROSITE" id="PS00086">
    <property type="entry name" value="CYTOCHROME_P450"/>
    <property type="match status" value="1"/>
</dbReference>
<accession>A0ABQ7PWU2</accession>
<comment type="caution">
    <text evidence="15">The sequence shown here is derived from an EMBL/GenBank/DDBJ whole genome shotgun (WGS) entry which is preliminary data.</text>
</comment>
<dbReference type="PRINTS" id="PR00463">
    <property type="entry name" value="EP450I"/>
</dbReference>
<comment type="cofactor">
    <cofactor evidence="1">
        <name>heme</name>
        <dbReference type="ChEBI" id="CHEBI:30413"/>
    </cofactor>
</comment>
<dbReference type="Proteomes" id="UP000823941">
    <property type="component" value="Chromosome 26"/>
</dbReference>
<evidence type="ECO:0000256" key="13">
    <source>
        <dbReference type="ARBA" id="ARBA00023136"/>
    </source>
</evidence>
<evidence type="ECO:0000256" key="2">
    <source>
        <dbReference type="ARBA" id="ARBA00003690"/>
    </source>
</evidence>
<keyword evidence="11 14" id="KW-0408">Iron</keyword>
<keyword evidence="9" id="KW-0492">Microsome</keyword>
<keyword evidence="12 14" id="KW-0503">Monooxygenase</keyword>
<dbReference type="InterPro" id="IPR050196">
    <property type="entry name" value="Cytochrome_P450_Monoox"/>
</dbReference>
<evidence type="ECO:0000256" key="11">
    <source>
        <dbReference type="ARBA" id="ARBA00023004"/>
    </source>
</evidence>
<name>A0ABQ7PWU2_PLUXY</name>
<dbReference type="PANTHER" id="PTHR24291:SF189">
    <property type="entry name" value="CYTOCHROME P450 4C3-RELATED"/>
    <property type="match status" value="1"/>
</dbReference>
<evidence type="ECO:0000256" key="14">
    <source>
        <dbReference type="RuleBase" id="RU000461"/>
    </source>
</evidence>
<dbReference type="PANTHER" id="PTHR24291">
    <property type="entry name" value="CYTOCHROME P450 FAMILY 4"/>
    <property type="match status" value="1"/>
</dbReference>
<dbReference type="InterPro" id="IPR036396">
    <property type="entry name" value="Cyt_P450_sf"/>
</dbReference>
<sequence length="229" mass="25636">KNVKPFVSLMLELLEDGSLSEAEIQQHLDTFLFGGHDTSATQLMYIFMAIGHYPEVQERIYKELKEVLGDTPRAVSKEDLPKLVYLTAVIKETMRLYPIGPVVVRDVDRDVKLKNVTLPSGTFAFILISGINRSGAWGADADQFDPGRWLEPARLPASPAAFATFSVGKRDCIGKTYAMMSMKTTIAHILQHYRLKADINQLKCQLDVMLKPQSGCELSVELRRTMSSN</sequence>
<dbReference type="EMBL" id="JAHIBW010000026">
    <property type="protein sequence ID" value="KAG7297369.1"/>
    <property type="molecule type" value="Genomic_DNA"/>
</dbReference>
<keyword evidence="13" id="KW-0472">Membrane</keyword>
<gene>
    <name evidence="15" type="ORF">JYU34_019345</name>
</gene>
<evidence type="ECO:0000256" key="8">
    <source>
        <dbReference type="ARBA" id="ARBA00022824"/>
    </source>
</evidence>
<evidence type="ECO:0008006" key="17">
    <source>
        <dbReference type="Google" id="ProtNLM"/>
    </source>
</evidence>
<proteinExistence type="inferred from homology"/>
<evidence type="ECO:0000256" key="7">
    <source>
        <dbReference type="ARBA" id="ARBA00022723"/>
    </source>
</evidence>
<comment type="subcellular location">
    <subcellularLocation>
        <location evidence="4">Endoplasmic reticulum membrane</location>
        <topology evidence="4">Peripheral membrane protein</topology>
    </subcellularLocation>
    <subcellularLocation>
        <location evidence="3">Microsome membrane</location>
        <topology evidence="3">Peripheral membrane protein</topology>
    </subcellularLocation>
</comment>